<sequence>MTQPTPSAMQASQPLDNIDLRTDPQAAQYVKHEAVQVQFATAPGELISREGPNRYATGDALITGSTGDRWSVSRDRFDARYQAVAPTLDGQDSLYINKPLPVLARQMPAPFRIARSAGGDLLHGKAGDWLLQYAPGDYGVVEGARFERVYRRVDPSVFKIGDGAPPRG</sequence>
<evidence type="ECO:0008006" key="2">
    <source>
        <dbReference type="Google" id="ProtNLM"/>
    </source>
</evidence>
<accession>E6PMX1</accession>
<dbReference type="InterPro" id="IPR025688">
    <property type="entry name" value="PGDYG_prot"/>
</dbReference>
<organism evidence="1">
    <name type="scientific">mine drainage metagenome</name>
    <dbReference type="NCBI Taxonomy" id="410659"/>
    <lineage>
        <taxon>unclassified sequences</taxon>
        <taxon>metagenomes</taxon>
        <taxon>ecological metagenomes</taxon>
    </lineage>
</organism>
<protein>
    <recommendedName>
        <fullName evidence="2">PGDYG protein</fullName>
    </recommendedName>
</protein>
<name>E6PMX1_9ZZZZ</name>
<reference evidence="1" key="1">
    <citation type="submission" date="2009-10" db="EMBL/GenBank/DDBJ databases">
        <title>Diversity of trophic interactions inside an arsenic-rich microbial ecosystem.</title>
        <authorList>
            <person name="Bertin P.N."/>
            <person name="Heinrich-Salmeron A."/>
            <person name="Pelletier E."/>
            <person name="Goulhen-Chollet F."/>
            <person name="Arsene-Ploetze F."/>
            <person name="Gallien S."/>
            <person name="Calteau A."/>
            <person name="Vallenet D."/>
            <person name="Casiot C."/>
            <person name="Chane-Woon-Ming B."/>
            <person name="Giloteaux L."/>
            <person name="Barakat M."/>
            <person name="Bonnefoy V."/>
            <person name="Bruneel O."/>
            <person name="Chandler M."/>
            <person name="Cleiss J."/>
            <person name="Duran R."/>
            <person name="Elbaz-Poulichet F."/>
            <person name="Fonknechten N."/>
            <person name="Lauga B."/>
            <person name="Mornico D."/>
            <person name="Ortet P."/>
            <person name="Schaeffer C."/>
            <person name="Siguier P."/>
            <person name="Alexander Thil Smith A."/>
            <person name="Van Dorsselaer A."/>
            <person name="Weissenbach J."/>
            <person name="Medigue C."/>
            <person name="Le Paslier D."/>
        </authorList>
    </citation>
    <scope>NUCLEOTIDE SEQUENCE</scope>
</reference>
<gene>
    <name evidence="1" type="ORF">CARN2_2214</name>
</gene>
<dbReference type="EMBL" id="CABM01000024">
    <property type="protein sequence ID" value="CBH96273.1"/>
    <property type="molecule type" value="Genomic_DNA"/>
</dbReference>
<evidence type="ECO:0000313" key="1">
    <source>
        <dbReference type="EMBL" id="CBH96273.1"/>
    </source>
</evidence>
<dbReference type="Pfam" id="PF14083">
    <property type="entry name" value="PGDYG"/>
    <property type="match status" value="1"/>
</dbReference>
<dbReference type="AlphaFoldDB" id="E6PMX1"/>
<comment type="caution">
    <text evidence="1">The sequence shown here is derived from an EMBL/GenBank/DDBJ whole genome shotgun (WGS) entry which is preliminary data.</text>
</comment>
<proteinExistence type="predicted"/>